<dbReference type="InterPro" id="IPR038765">
    <property type="entry name" value="Papain-like_cys_pep_sf"/>
</dbReference>
<dbReference type="RefSeq" id="WP_161590614.1">
    <property type="nucleotide sequence ID" value="NZ_RPBY01000002.1"/>
</dbReference>
<reference evidence="1" key="1">
    <citation type="submission" date="2018-11" db="EMBL/GenBank/DDBJ databases">
        <title>Genomics analysis of Putative Virulence Factors on Adhesion and Cytotoxicity for Cronobacter spp.</title>
        <authorList>
            <person name="Cui J."/>
        </authorList>
    </citation>
    <scope>NUCLEOTIDE SEQUENCE</scope>
    <source>
        <strain evidence="1">SD69</strain>
    </source>
</reference>
<accession>A0A9Q4SZA9</accession>
<organism evidence="1 2">
    <name type="scientific">Cronobacter dublinensis</name>
    <dbReference type="NCBI Taxonomy" id="413497"/>
    <lineage>
        <taxon>Bacteria</taxon>
        <taxon>Pseudomonadati</taxon>
        <taxon>Pseudomonadota</taxon>
        <taxon>Gammaproteobacteria</taxon>
        <taxon>Enterobacterales</taxon>
        <taxon>Enterobacteriaceae</taxon>
        <taxon>Cronobacter</taxon>
    </lineage>
</organism>
<name>A0A9Q4SZA9_9ENTR</name>
<dbReference type="SUPFAM" id="SSF54001">
    <property type="entry name" value="Cysteine proteinases"/>
    <property type="match status" value="1"/>
</dbReference>
<comment type="caution">
    <text evidence="1">The sequence shown here is derived from an EMBL/GenBank/DDBJ whole genome shotgun (WGS) entry which is preliminary data.</text>
</comment>
<dbReference type="AlphaFoldDB" id="A0A9Q4SZA9"/>
<proteinExistence type="predicted"/>
<dbReference type="EMBL" id="RPBY01000002">
    <property type="protein sequence ID" value="NCH87125.1"/>
    <property type="molecule type" value="Genomic_DNA"/>
</dbReference>
<evidence type="ECO:0000313" key="1">
    <source>
        <dbReference type="EMBL" id="NCH87125.1"/>
    </source>
</evidence>
<dbReference type="Gene3D" id="3.90.1720.10">
    <property type="entry name" value="endopeptidase domain like (from Nostoc punctiforme)"/>
    <property type="match status" value="1"/>
</dbReference>
<protein>
    <submittedName>
        <fullName evidence="1">Uncharacterized protein</fullName>
    </submittedName>
</protein>
<gene>
    <name evidence="1" type="ORF">EHJ13_06650</name>
</gene>
<evidence type="ECO:0000313" key="2">
    <source>
        <dbReference type="Proteomes" id="UP000778262"/>
    </source>
</evidence>
<dbReference type="Proteomes" id="UP000778262">
    <property type="component" value="Unassembled WGS sequence"/>
</dbReference>
<sequence>MSQTANKSPRPLHPQQLELDASQIKAGRRWLLKTSAVRAGDILLIQNPGLQSLGIRFADGSAFSHAALWMHSGEETLPLRLAEADAQGVGFTELYPITLHDKGEAVEVWLLPGHPRQCRLLRHKDASSVPESLAQQVAAEIRKDWFYSDYSPLDRLAEASRHPEAARRLYSALLKGLDVVASKGHGRKTLFCSELVAVYYDRIGLPLFNPPKASALVSPAVLALEAQGLHEVKDAFICTATLSDDAVARGLHFDDPRAQGWLPLHVRQARQSYLIDKLDDTLNRSLEEWRQQTLQHYIAAHEAFRHTAAQVGQLAQVANNRQAANKIMAYQQTEARLFDLLINAEQRKSVVDPTGNVLTLNDAQAFYLALVILSLLDQVRFSVWRLNVLLLRTLLRGSSRARKPLHTQKPFKLAAIYRIFRQLRQQTRYSRAILDEEIKKSAEALTEHDIAQIAQWGKSHP</sequence>